<dbReference type="STRING" id="574566.I0YM17"/>
<dbReference type="PRINTS" id="PR00783">
    <property type="entry name" value="MINTRINSICP"/>
</dbReference>
<dbReference type="KEGG" id="csl:COCSUDRAFT_44755"/>
<dbReference type="InterPro" id="IPR034294">
    <property type="entry name" value="Aquaporin_transptr"/>
</dbReference>
<protein>
    <submittedName>
        <fullName evidence="9">Aquaporin-like protein</fullName>
    </submittedName>
</protein>
<feature type="transmembrane region" description="Helical" evidence="8">
    <location>
        <begin position="137"/>
        <end position="157"/>
    </location>
</feature>
<proteinExistence type="inferred from homology"/>
<accession>I0YM17</accession>
<dbReference type="Pfam" id="PF00230">
    <property type="entry name" value="MIP"/>
    <property type="match status" value="1"/>
</dbReference>
<dbReference type="SUPFAM" id="SSF81338">
    <property type="entry name" value="Aquaporin-like"/>
    <property type="match status" value="1"/>
</dbReference>
<dbReference type="EMBL" id="AGSI01000019">
    <property type="protein sequence ID" value="EIE19436.1"/>
    <property type="molecule type" value="Genomic_DNA"/>
</dbReference>
<gene>
    <name evidence="9" type="ORF">COCSUDRAFT_44755</name>
</gene>
<dbReference type="GO" id="GO:0016020">
    <property type="term" value="C:membrane"/>
    <property type="evidence" value="ECO:0007669"/>
    <property type="project" value="InterPro"/>
</dbReference>
<dbReference type="PANTHER" id="PTHR45665:SF9">
    <property type="entry name" value="AQUAPORIN-8"/>
    <property type="match status" value="1"/>
</dbReference>
<dbReference type="AlphaFoldDB" id="I0YM17"/>
<dbReference type="InterPro" id="IPR022357">
    <property type="entry name" value="MIP_CS"/>
</dbReference>
<evidence type="ECO:0000256" key="1">
    <source>
        <dbReference type="ARBA" id="ARBA00004127"/>
    </source>
</evidence>
<dbReference type="RefSeq" id="XP_005643980.1">
    <property type="nucleotide sequence ID" value="XM_005643923.1"/>
</dbReference>
<evidence type="ECO:0000256" key="5">
    <source>
        <dbReference type="ARBA" id="ARBA00022989"/>
    </source>
</evidence>
<comment type="similarity">
    <text evidence="7">Belongs to the MIP/aquaporin (TC 1.A.8) family.</text>
</comment>
<dbReference type="Gene3D" id="1.20.1080.10">
    <property type="entry name" value="Glycerol uptake facilitator protein"/>
    <property type="match status" value="1"/>
</dbReference>
<comment type="subcellular location">
    <subcellularLocation>
        <location evidence="1">Endomembrane system</location>
        <topology evidence="1">Multi-pass membrane protein</topology>
    </subcellularLocation>
</comment>
<evidence type="ECO:0000256" key="8">
    <source>
        <dbReference type="SAM" id="Phobius"/>
    </source>
</evidence>
<feature type="transmembrane region" description="Helical" evidence="8">
    <location>
        <begin position="89"/>
        <end position="116"/>
    </location>
</feature>
<dbReference type="InterPro" id="IPR023271">
    <property type="entry name" value="Aquaporin-like"/>
</dbReference>
<dbReference type="eggNOG" id="KOG0223">
    <property type="taxonomic scope" value="Eukaryota"/>
</dbReference>
<keyword evidence="3 7" id="KW-0812">Transmembrane</keyword>
<keyword evidence="5 8" id="KW-1133">Transmembrane helix</keyword>
<feature type="transmembrane region" description="Helical" evidence="8">
    <location>
        <begin position="25"/>
        <end position="44"/>
    </location>
</feature>
<organism evidence="9 10">
    <name type="scientific">Coccomyxa subellipsoidea (strain C-169)</name>
    <name type="common">Green microalga</name>
    <dbReference type="NCBI Taxonomy" id="574566"/>
    <lineage>
        <taxon>Eukaryota</taxon>
        <taxon>Viridiplantae</taxon>
        <taxon>Chlorophyta</taxon>
        <taxon>core chlorophytes</taxon>
        <taxon>Trebouxiophyceae</taxon>
        <taxon>Trebouxiophyceae incertae sedis</taxon>
        <taxon>Coccomyxaceae</taxon>
        <taxon>Coccomyxa</taxon>
        <taxon>Coccomyxa subellipsoidea</taxon>
    </lineage>
</organism>
<dbReference type="GO" id="GO:0019755">
    <property type="term" value="P:one-carbon compound transport"/>
    <property type="evidence" value="ECO:0007669"/>
    <property type="project" value="UniProtKB-ARBA"/>
</dbReference>
<keyword evidence="10" id="KW-1185">Reference proteome</keyword>
<dbReference type="InterPro" id="IPR000425">
    <property type="entry name" value="MIP"/>
</dbReference>
<name>I0YM17_COCSC</name>
<dbReference type="OrthoDB" id="3222at2759"/>
<reference evidence="9 10" key="1">
    <citation type="journal article" date="2012" name="Genome Biol.">
        <title>The genome of the polar eukaryotic microalga coccomyxa subellipsoidea reveals traits of cold adaptation.</title>
        <authorList>
            <person name="Blanc G."/>
            <person name="Agarkova I."/>
            <person name="Grimwood J."/>
            <person name="Kuo A."/>
            <person name="Brueggeman A."/>
            <person name="Dunigan D."/>
            <person name="Gurnon J."/>
            <person name="Ladunga I."/>
            <person name="Lindquist E."/>
            <person name="Lucas S."/>
            <person name="Pangilinan J."/>
            <person name="Proschold T."/>
            <person name="Salamov A."/>
            <person name="Schmutz J."/>
            <person name="Weeks D."/>
            <person name="Yamada T."/>
            <person name="Claverie J.M."/>
            <person name="Grigoriev I."/>
            <person name="Van Etten J."/>
            <person name="Lomsadze A."/>
            <person name="Borodovsky M."/>
        </authorList>
    </citation>
    <scope>NUCLEOTIDE SEQUENCE [LARGE SCALE GENOMIC DNA]</scope>
    <source>
        <strain evidence="9 10">C-169</strain>
    </source>
</reference>
<feature type="transmembrane region" description="Helical" evidence="8">
    <location>
        <begin position="224"/>
        <end position="243"/>
    </location>
</feature>
<evidence type="ECO:0000256" key="2">
    <source>
        <dbReference type="ARBA" id="ARBA00022448"/>
    </source>
</evidence>
<dbReference type="GO" id="GO:0005737">
    <property type="term" value="C:cytoplasm"/>
    <property type="evidence" value="ECO:0007669"/>
    <property type="project" value="UniProtKB-ARBA"/>
</dbReference>
<sequence>MAWDSGFARDLFVPRDARNARLLRAGYAEFLGTLLFQFLVGFTGTDPLASGLSYGILVYSTQQVSGGHLNPAITLAATLSGHFNYVTSIVYIIAQIVGAAIGAMLQVALVPGIHWGQQPSSPGCYDPNPALTGVETWAWETILTFVLIYVVYATAIASPGHGSLSPLAIGLTVYVATVAGKCQANTSGNWTGASLNPARVLAGLIVYGCNLHGIWWIYLLGQIVGAILASAVAASVFGWGNGYTDGDEARRDPLLRSRETGENV</sequence>
<dbReference type="GO" id="GO:0012505">
    <property type="term" value="C:endomembrane system"/>
    <property type="evidence" value="ECO:0007669"/>
    <property type="project" value="UniProtKB-SubCell"/>
</dbReference>
<evidence type="ECO:0000313" key="10">
    <source>
        <dbReference type="Proteomes" id="UP000007264"/>
    </source>
</evidence>
<dbReference type="PANTHER" id="PTHR45665">
    <property type="entry name" value="AQUAPORIN-8"/>
    <property type="match status" value="1"/>
</dbReference>
<dbReference type="Proteomes" id="UP000007264">
    <property type="component" value="Unassembled WGS sequence"/>
</dbReference>
<dbReference type="GO" id="GO:0015250">
    <property type="term" value="F:water channel activity"/>
    <property type="evidence" value="ECO:0007669"/>
    <property type="project" value="UniProtKB-ARBA"/>
</dbReference>
<keyword evidence="4" id="KW-0677">Repeat</keyword>
<evidence type="ECO:0000256" key="3">
    <source>
        <dbReference type="ARBA" id="ARBA00022692"/>
    </source>
</evidence>
<dbReference type="PROSITE" id="PS00221">
    <property type="entry name" value="MIP"/>
    <property type="match status" value="1"/>
</dbReference>
<evidence type="ECO:0000256" key="4">
    <source>
        <dbReference type="ARBA" id="ARBA00022737"/>
    </source>
</evidence>
<comment type="caution">
    <text evidence="9">The sequence shown here is derived from an EMBL/GenBank/DDBJ whole genome shotgun (WGS) entry which is preliminary data.</text>
</comment>
<evidence type="ECO:0000313" key="9">
    <source>
        <dbReference type="EMBL" id="EIE19436.1"/>
    </source>
</evidence>
<dbReference type="GeneID" id="17037404"/>
<evidence type="ECO:0000256" key="6">
    <source>
        <dbReference type="ARBA" id="ARBA00023136"/>
    </source>
</evidence>
<keyword evidence="2 7" id="KW-0813">Transport</keyword>
<keyword evidence="6 8" id="KW-0472">Membrane</keyword>
<evidence type="ECO:0000256" key="7">
    <source>
        <dbReference type="RuleBase" id="RU000477"/>
    </source>
</evidence>